<gene>
    <name evidence="1" type="ORF">I8752_20465</name>
</gene>
<dbReference type="RefSeq" id="WP_214434134.1">
    <property type="nucleotide sequence ID" value="NZ_CAWPUQ010000034.1"/>
</dbReference>
<dbReference type="EMBL" id="JAECZA010000129">
    <property type="protein sequence ID" value="MBH8575343.1"/>
    <property type="molecule type" value="Genomic_DNA"/>
</dbReference>
<name>A0A8J7I6Y2_9NOST</name>
<organism evidence="1 2">
    <name type="scientific">Dendronalium phyllosphericum CENA369</name>
    <dbReference type="NCBI Taxonomy" id="1725256"/>
    <lineage>
        <taxon>Bacteria</taxon>
        <taxon>Bacillati</taxon>
        <taxon>Cyanobacteriota</taxon>
        <taxon>Cyanophyceae</taxon>
        <taxon>Nostocales</taxon>
        <taxon>Nostocaceae</taxon>
        <taxon>Dendronalium</taxon>
        <taxon>Dendronalium phyllosphericum</taxon>
    </lineage>
</organism>
<sequence length="64" mass="7391">MGFACVAATSSRLVQDVNYPNLVSYSNSQENRFIAQILQRDRVKSVKISYKYTQAPILYLKIWC</sequence>
<comment type="caution">
    <text evidence="1">The sequence shown here is derived from an EMBL/GenBank/DDBJ whole genome shotgun (WGS) entry which is preliminary data.</text>
</comment>
<evidence type="ECO:0000313" key="2">
    <source>
        <dbReference type="Proteomes" id="UP000662314"/>
    </source>
</evidence>
<dbReference type="Proteomes" id="UP000662314">
    <property type="component" value="Unassembled WGS sequence"/>
</dbReference>
<evidence type="ECO:0000313" key="1">
    <source>
        <dbReference type="EMBL" id="MBH8575343.1"/>
    </source>
</evidence>
<reference evidence="1 2" key="1">
    <citation type="journal article" date="2021" name="Int. J. Syst. Evol. Microbiol.">
        <title>Amazonocrinis nigriterrae gen. nov., sp. nov., Atlanticothrix silvestris gen. nov., sp. nov. and Dendronalium phyllosphericum gen. nov., sp. nov., nostocacean cyanobacteria from Brazilian environments.</title>
        <authorList>
            <person name="Alvarenga D.O."/>
            <person name="Andreote A.P.D."/>
            <person name="Branco L.H.Z."/>
            <person name="Delbaje E."/>
            <person name="Cruz R.B."/>
            <person name="Varani A.M."/>
            <person name="Fiore M.F."/>
        </authorList>
    </citation>
    <scope>NUCLEOTIDE SEQUENCE [LARGE SCALE GENOMIC DNA]</scope>
    <source>
        <strain evidence="1 2">CENA369</strain>
    </source>
</reference>
<proteinExistence type="predicted"/>
<protein>
    <submittedName>
        <fullName evidence="1">Uncharacterized protein</fullName>
    </submittedName>
</protein>
<dbReference type="AlphaFoldDB" id="A0A8J7I6Y2"/>
<accession>A0A8J7I6Y2</accession>
<keyword evidence="2" id="KW-1185">Reference proteome</keyword>